<gene>
    <name evidence="1" type="ORF">PAPOLLO_LOCUS23275</name>
</gene>
<organism evidence="1 2">
    <name type="scientific">Parnassius apollo</name>
    <name type="common">Apollo butterfly</name>
    <name type="synonym">Papilio apollo</name>
    <dbReference type="NCBI Taxonomy" id="110799"/>
    <lineage>
        <taxon>Eukaryota</taxon>
        <taxon>Metazoa</taxon>
        <taxon>Ecdysozoa</taxon>
        <taxon>Arthropoda</taxon>
        <taxon>Hexapoda</taxon>
        <taxon>Insecta</taxon>
        <taxon>Pterygota</taxon>
        <taxon>Neoptera</taxon>
        <taxon>Endopterygota</taxon>
        <taxon>Lepidoptera</taxon>
        <taxon>Glossata</taxon>
        <taxon>Ditrysia</taxon>
        <taxon>Papilionoidea</taxon>
        <taxon>Papilionidae</taxon>
        <taxon>Parnassiinae</taxon>
        <taxon>Parnassini</taxon>
        <taxon>Parnassius</taxon>
        <taxon>Parnassius</taxon>
    </lineage>
</organism>
<comment type="caution">
    <text evidence="1">The sequence shown here is derived from an EMBL/GenBank/DDBJ whole genome shotgun (WGS) entry which is preliminary data.</text>
</comment>
<dbReference type="AlphaFoldDB" id="A0A8S3Y0X2"/>
<dbReference type="EMBL" id="CAJQZP010001427">
    <property type="protein sequence ID" value="CAG5045424.1"/>
    <property type="molecule type" value="Genomic_DNA"/>
</dbReference>
<dbReference type="Proteomes" id="UP000691718">
    <property type="component" value="Unassembled WGS sequence"/>
</dbReference>
<evidence type="ECO:0000313" key="2">
    <source>
        <dbReference type="Proteomes" id="UP000691718"/>
    </source>
</evidence>
<keyword evidence="2" id="KW-1185">Reference proteome</keyword>
<reference evidence="1" key="1">
    <citation type="submission" date="2021-04" db="EMBL/GenBank/DDBJ databases">
        <authorList>
            <person name="Tunstrom K."/>
        </authorList>
    </citation>
    <scope>NUCLEOTIDE SEQUENCE</scope>
</reference>
<proteinExistence type="predicted"/>
<evidence type="ECO:0000313" key="1">
    <source>
        <dbReference type="EMBL" id="CAG5045424.1"/>
    </source>
</evidence>
<accession>A0A8S3Y0X2</accession>
<sequence>MTLLKRDVACLKAKQPVISNEVKLSEDIDLIRKEIDDVKKIMLEFREVRHGSSKRQDDLFLGSYHNDKNIRNKLNNSYENTNNLNGGIVELDVDTPRTDVNKPSEGESTCKSSLSFAHTPLPVTLLQKQNNPISDTDTHYVPTYRDIANTIRTELSKRKDDEGFTIVTKKRHVYRYRNERATLQNANKLQAAESFAYVYLSRTIKHINENDIRDHIKEIKEECIDIEMFKQTRETHFNSFKTTVLASKINIFLQKSFWPEGLVFRRYRNQRSIKGDTVVSNK</sequence>
<protein>
    <submittedName>
        <fullName evidence="1">(apollo) hypothetical protein</fullName>
    </submittedName>
</protein>
<dbReference type="OrthoDB" id="7362285at2759"/>
<name>A0A8S3Y0X2_PARAO</name>